<dbReference type="InterPro" id="IPR051393">
    <property type="entry name" value="ABC_transporter_permease"/>
</dbReference>
<comment type="caution">
    <text evidence="10">The sequence shown here is derived from an EMBL/GenBank/DDBJ whole genome shotgun (WGS) entry which is preliminary data.</text>
</comment>
<feature type="transmembrane region" description="Helical" evidence="7">
    <location>
        <begin position="65"/>
        <end position="84"/>
    </location>
</feature>
<gene>
    <name evidence="10" type="ORF">GCM10010094_63190</name>
</gene>
<accession>A0A917VKD4</accession>
<dbReference type="GO" id="GO:0055085">
    <property type="term" value="P:transmembrane transport"/>
    <property type="evidence" value="ECO:0007669"/>
    <property type="project" value="InterPro"/>
</dbReference>
<dbReference type="Pfam" id="PF00528">
    <property type="entry name" value="BPD_transp_1"/>
    <property type="match status" value="1"/>
</dbReference>
<evidence type="ECO:0000256" key="5">
    <source>
        <dbReference type="ARBA" id="ARBA00022989"/>
    </source>
</evidence>
<dbReference type="InterPro" id="IPR035906">
    <property type="entry name" value="MetI-like_sf"/>
</dbReference>
<feature type="transmembrane region" description="Helical" evidence="7">
    <location>
        <begin position="263"/>
        <end position="282"/>
    </location>
</feature>
<reference evidence="10" key="1">
    <citation type="journal article" date="2014" name="Int. J. Syst. Evol. Microbiol.">
        <title>Complete genome sequence of Corynebacterium casei LMG S-19264T (=DSM 44701T), isolated from a smear-ripened cheese.</title>
        <authorList>
            <consortium name="US DOE Joint Genome Institute (JGI-PGF)"/>
            <person name="Walter F."/>
            <person name="Albersmeier A."/>
            <person name="Kalinowski J."/>
            <person name="Ruckert C."/>
        </authorList>
    </citation>
    <scope>NUCLEOTIDE SEQUENCE</scope>
    <source>
        <strain evidence="10">JCM 3035</strain>
    </source>
</reference>
<evidence type="ECO:0000313" key="10">
    <source>
        <dbReference type="EMBL" id="GGK93776.1"/>
    </source>
</evidence>
<dbReference type="AlphaFoldDB" id="A0A917VKD4"/>
<feature type="transmembrane region" description="Helical" evidence="7">
    <location>
        <begin position="126"/>
        <end position="147"/>
    </location>
</feature>
<reference evidence="10" key="2">
    <citation type="submission" date="2020-09" db="EMBL/GenBank/DDBJ databases">
        <authorList>
            <person name="Sun Q."/>
            <person name="Ohkuma M."/>
        </authorList>
    </citation>
    <scope>NUCLEOTIDE SEQUENCE</scope>
    <source>
        <strain evidence="10">JCM 3035</strain>
    </source>
</reference>
<dbReference type="PROSITE" id="PS50928">
    <property type="entry name" value="ABC_TM1"/>
    <property type="match status" value="1"/>
</dbReference>
<name>A0A917VKD4_9ACTN</name>
<dbReference type="Proteomes" id="UP000637788">
    <property type="component" value="Unassembled WGS sequence"/>
</dbReference>
<evidence type="ECO:0000256" key="7">
    <source>
        <dbReference type="RuleBase" id="RU363032"/>
    </source>
</evidence>
<feature type="domain" description="ABC transmembrane type-1" evidence="9">
    <location>
        <begin position="122"/>
        <end position="339"/>
    </location>
</feature>
<evidence type="ECO:0000256" key="1">
    <source>
        <dbReference type="ARBA" id="ARBA00004651"/>
    </source>
</evidence>
<comment type="subcellular location">
    <subcellularLocation>
        <location evidence="1 7">Cell membrane</location>
        <topology evidence="1 7">Multi-pass membrane protein</topology>
    </subcellularLocation>
</comment>
<dbReference type="SUPFAM" id="SSF160964">
    <property type="entry name" value="MalF N-terminal region-like"/>
    <property type="match status" value="1"/>
</dbReference>
<evidence type="ECO:0000313" key="11">
    <source>
        <dbReference type="Proteomes" id="UP000637788"/>
    </source>
</evidence>
<dbReference type="PANTHER" id="PTHR30193:SF44">
    <property type="entry name" value="LACTOSE TRANSPORT SYSTEM PERMEASE PROTEIN LACF"/>
    <property type="match status" value="1"/>
</dbReference>
<dbReference type="GO" id="GO:0005886">
    <property type="term" value="C:plasma membrane"/>
    <property type="evidence" value="ECO:0007669"/>
    <property type="project" value="UniProtKB-SubCell"/>
</dbReference>
<dbReference type="SUPFAM" id="SSF161098">
    <property type="entry name" value="MetI-like"/>
    <property type="match status" value="1"/>
</dbReference>
<comment type="similarity">
    <text evidence="7">Belongs to the binding-protein-dependent transport system permease family.</text>
</comment>
<dbReference type="RefSeq" id="WP_189325216.1">
    <property type="nucleotide sequence ID" value="NZ_BMPQ01000020.1"/>
</dbReference>
<keyword evidence="3" id="KW-1003">Cell membrane</keyword>
<dbReference type="PANTHER" id="PTHR30193">
    <property type="entry name" value="ABC TRANSPORTER PERMEASE PROTEIN"/>
    <property type="match status" value="1"/>
</dbReference>
<keyword evidence="5 7" id="KW-1133">Transmembrane helix</keyword>
<protein>
    <submittedName>
        <fullName evidence="10">ABC transporter permease</fullName>
    </submittedName>
</protein>
<dbReference type="EMBL" id="BMPQ01000020">
    <property type="protein sequence ID" value="GGK93776.1"/>
    <property type="molecule type" value="Genomic_DNA"/>
</dbReference>
<evidence type="ECO:0000256" key="4">
    <source>
        <dbReference type="ARBA" id="ARBA00022692"/>
    </source>
</evidence>
<proteinExistence type="inferred from homology"/>
<evidence type="ECO:0000256" key="2">
    <source>
        <dbReference type="ARBA" id="ARBA00022448"/>
    </source>
</evidence>
<evidence type="ECO:0000256" key="6">
    <source>
        <dbReference type="ARBA" id="ARBA00023136"/>
    </source>
</evidence>
<feature type="transmembrane region" description="Helical" evidence="7">
    <location>
        <begin position="318"/>
        <end position="339"/>
    </location>
</feature>
<dbReference type="Gene3D" id="1.10.3720.10">
    <property type="entry name" value="MetI-like"/>
    <property type="match status" value="1"/>
</dbReference>
<organism evidence="10 11">
    <name type="scientific">Streptomyces flaveus</name>
    <dbReference type="NCBI Taxonomy" id="66370"/>
    <lineage>
        <taxon>Bacteria</taxon>
        <taxon>Bacillati</taxon>
        <taxon>Actinomycetota</taxon>
        <taxon>Actinomycetes</taxon>
        <taxon>Kitasatosporales</taxon>
        <taxon>Streptomycetaceae</taxon>
        <taxon>Streptomyces</taxon>
        <taxon>Streptomyces aurantiacus group</taxon>
    </lineage>
</organism>
<keyword evidence="6 7" id="KW-0472">Membrane</keyword>
<sequence length="348" mass="37270">MAVRPLRTLDKAPAPTSPGAGAPRPGASPSPHPPGPLRRALRSVTPGPAPDAGGAALYRKWWLPWLWMAPAVVGVTVFGVWPFLNTLILSFTDAKPLGGAAGFVGLDNYTRMFGDSDFWLATRNSLLYAVIVVPLMVLLPLMLAVLVEKNLPGIGFFRSAFYTPVLASSVVVGLSWQWLLSDQGLVNTWLQKGHLIKEAIPFLSDSWLILLSAMGLTIWKGLGWYMIFYLAALGNVPKELHEAAAVDGAGSIRRFWHITMPGVRTSMMLVGTLTGIGSLRIFTEIYMLGGSTGGPGGADRTLPFYIRDVGLDPLTGNAGYGAAVSVALFALTLGLTLLAQRLTKEDEA</sequence>
<feature type="compositionally biased region" description="Low complexity" evidence="8">
    <location>
        <begin position="12"/>
        <end position="25"/>
    </location>
</feature>
<keyword evidence="11" id="KW-1185">Reference proteome</keyword>
<evidence type="ECO:0000259" key="9">
    <source>
        <dbReference type="PROSITE" id="PS50928"/>
    </source>
</evidence>
<keyword evidence="4 7" id="KW-0812">Transmembrane</keyword>
<feature type="compositionally biased region" description="Pro residues" evidence="8">
    <location>
        <begin position="26"/>
        <end position="36"/>
    </location>
</feature>
<dbReference type="CDD" id="cd06261">
    <property type="entry name" value="TM_PBP2"/>
    <property type="match status" value="1"/>
</dbReference>
<feature type="transmembrane region" description="Helical" evidence="7">
    <location>
        <begin position="199"/>
        <end position="219"/>
    </location>
</feature>
<feature type="transmembrane region" description="Helical" evidence="7">
    <location>
        <begin position="159"/>
        <end position="179"/>
    </location>
</feature>
<dbReference type="InterPro" id="IPR000515">
    <property type="entry name" value="MetI-like"/>
</dbReference>
<evidence type="ECO:0000256" key="3">
    <source>
        <dbReference type="ARBA" id="ARBA00022475"/>
    </source>
</evidence>
<feature type="region of interest" description="Disordered" evidence="8">
    <location>
        <begin position="1"/>
        <end position="45"/>
    </location>
</feature>
<keyword evidence="2 7" id="KW-0813">Transport</keyword>
<evidence type="ECO:0000256" key="8">
    <source>
        <dbReference type="SAM" id="MobiDB-lite"/>
    </source>
</evidence>